<feature type="domain" description="Response regulatory" evidence="8">
    <location>
        <begin position="1097"/>
        <end position="1212"/>
    </location>
</feature>
<dbReference type="PROSITE" id="PS50112">
    <property type="entry name" value="PAS"/>
    <property type="match status" value="3"/>
</dbReference>
<evidence type="ECO:0000256" key="6">
    <source>
        <dbReference type="PROSITE-ProRule" id="PRU00169"/>
    </source>
</evidence>
<feature type="modified residue" description="4-aspartylphosphate" evidence="6">
    <location>
        <position position="1147"/>
    </location>
</feature>
<dbReference type="RefSeq" id="WP_103094237.1">
    <property type="nucleotide sequence ID" value="NZ_LYMM01000002.1"/>
</dbReference>
<dbReference type="PROSITE" id="PS50113">
    <property type="entry name" value="PAC"/>
    <property type="match status" value="4"/>
</dbReference>
<protein>
    <recommendedName>
        <fullName evidence="2">histidine kinase</fullName>
        <ecNumber evidence="2">2.7.13.3</ecNumber>
    </recommendedName>
</protein>
<feature type="domain" description="PAS" evidence="9">
    <location>
        <begin position="732"/>
        <end position="787"/>
    </location>
</feature>
<dbReference type="InterPro" id="IPR001789">
    <property type="entry name" value="Sig_transdc_resp-reg_receiver"/>
</dbReference>
<dbReference type="Gene3D" id="2.10.70.100">
    <property type="match status" value="1"/>
</dbReference>
<evidence type="ECO:0000259" key="8">
    <source>
        <dbReference type="PROSITE" id="PS50110"/>
    </source>
</evidence>
<name>A0A2K2G5I3_9SPHN</name>
<feature type="domain" description="PAC" evidence="10">
    <location>
        <begin position="667"/>
        <end position="719"/>
    </location>
</feature>
<proteinExistence type="predicted"/>
<dbReference type="PROSITE" id="PS50109">
    <property type="entry name" value="HIS_KIN"/>
    <property type="match status" value="1"/>
</dbReference>
<accession>A0A2K2G5I3</accession>
<dbReference type="SMART" id="SM00091">
    <property type="entry name" value="PAS"/>
    <property type="match status" value="4"/>
</dbReference>
<dbReference type="InterPro" id="IPR036890">
    <property type="entry name" value="HATPase_C_sf"/>
</dbReference>
<dbReference type="InterPro" id="IPR035965">
    <property type="entry name" value="PAS-like_dom_sf"/>
</dbReference>
<dbReference type="SUPFAM" id="SSF47384">
    <property type="entry name" value="Homodimeric domain of signal transducing histidine kinase"/>
    <property type="match status" value="1"/>
</dbReference>
<dbReference type="SUPFAM" id="SSF55781">
    <property type="entry name" value="GAF domain-like"/>
    <property type="match status" value="1"/>
</dbReference>
<dbReference type="InterPro" id="IPR003018">
    <property type="entry name" value="GAF"/>
</dbReference>
<dbReference type="InterPro" id="IPR013767">
    <property type="entry name" value="PAS_fold"/>
</dbReference>
<dbReference type="InterPro" id="IPR003594">
    <property type="entry name" value="HATPase_dom"/>
</dbReference>
<evidence type="ECO:0000313" key="11">
    <source>
        <dbReference type="EMBL" id="PNU06295.1"/>
    </source>
</evidence>
<dbReference type="Pfam" id="PF08448">
    <property type="entry name" value="PAS_4"/>
    <property type="match status" value="1"/>
</dbReference>
<evidence type="ECO:0000259" key="10">
    <source>
        <dbReference type="PROSITE" id="PS50113"/>
    </source>
</evidence>
<dbReference type="InterPro" id="IPR005467">
    <property type="entry name" value="His_kinase_dom"/>
</dbReference>
<dbReference type="Pfam" id="PF00512">
    <property type="entry name" value="HisKA"/>
    <property type="match status" value="1"/>
</dbReference>
<dbReference type="Gene3D" id="3.30.450.40">
    <property type="match status" value="1"/>
</dbReference>
<dbReference type="InterPro" id="IPR000014">
    <property type="entry name" value="PAS"/>
</dbReference>
<dbReference type="CDD" id="cd00130">
    <property type="entry name" value="PAS"/>
    <property type="match status" value="3"/>
</dbReference>
<dbReference type="InterPro" id="IPR003661">
    <property type="entry name" value="HisK_dim/P_dom"/>
</dbReference>
<dbReference type="PANTHER" id="PTHR43304">
    <property type="entry name" value="PHYTOCHROME-LIKE PROTEIN CPH1"/>
    <property type="match status" value="1"/>
</dbReference>
<dbReference type="AlphaFoldDB" id="A0A2K2G5I3"/>
<evidence type="ECO:0000259" key="9">
    <source>
        <dbReference type="PROSITE" id="PS50112"/>
    </source>
</evidence>
<dbReference type="Gene3D" id="3.40.50.2300">
    <property type="match status" value="1"/>
</dbReference>
<feature type="domain" description="PAC" evidence="10">
    <location>
        <begin position="115"/>
        <end position="168"/>
    </location>
</feature>
<dbReference type="Pfam" id="PF08447">
    <property type="entry name" value="PAS_3"/>
    <property type="match status" value="3"/>
</dbReference>
<dbReference type="CDD" id="cd00082">
    <property type="entry name" value="HisKA"/>
    <property type="match status" value="1"/>
</dbReference>
<feature type="domain" description="PAC" evidence="10">
    <location>
        <begin position="413"/>
        <end position="466"/>
    </location>
</feature>
<keyword evidence="5 11" id="KW-0418">Kinase</keyword>
<feature type="domain" description="PAC" evidence="10">
    <location>
        <begin position="540"/>
        <end position="593"/>
    </location>
</feature>
<feature type="domain" description="Histidine kinase" evidence="7">
    <location>
        <begin position="849"/>
        <end position="1074"/>
    </location>
</feature>
<organism evidence="11 12">
    <name type="scientific">Novosphingobium guangzhouense</name>
    <dbReference type="NCBI Taxonomy" id="1850347"/>
    <lineage>
        <taxon>Bacteria</taxon>
        <taxon>Pseudomonadati</taxon>
        <taxon>Pseudomonadota</taxon>
        <taxon>Alphaproteobacteria</taxon>
        <taxon>Sphingomonadales</taxon>
        <taxon>Sphingomonadaceae</taxon>
        <taxon>Novosphingobium</taxon>
    </lineage>
</organism>
<dbReference type="SMART" id="SM00387">
    <property type="entry name" value="HATPase_c"/>
    <property type="match status" value="1"/>
</dbReference>
<keyword evidence="3 6" id="KW-0597">Phosphoprotein</keyword>
<dbReference type="Proteomes" id="UP000236327">
    <property type="component" value="Unassembled WGS sequence"/>
</dbReference>
<dbReference type="SMART" id="SM00065">
    <property type="entry name" value="GAF"/>
    <property type="match status" value="1"/>
</dbReference>
<dbReference type="GO" id="GO:0000155">
    <property type="term" value="F:phosphorelay sensor kinase activity"/>
    <property type="evidence" value="ECO:0007669"/>
    <property type="project" value="InterPro"/>
</dbReference>
<dbReference type="InterPro" id="IPR001610">
    <property type="entry name" value="PAC"/>
</dbReference>
<dbReference type="SUPFAM" id="SSF55874">
    <property type="entry name" value="ATPase domain of HSP90 chaperone/DNA topoisomerase II/histidine kinase"/>
    <property type="match status" value="1"/>
</dbReference>
<dbReference type="OrthoDB" id="9796100at2"/>
<dbReference type="SMART" id="SM00388">
    <property type="entry name" value="HisKA"/>
    <property type="match status" value="1"/>
</dbReference>
<dbReference type="InterPro" id="IPR013656">
    <property type="entry name" value="PAS_4"/>
</dbReference>
<dbReference type="EMBL" id="LYMM01000002">
    <property type="protein sequence ID" value="PNU06295.1"/>
    <property type="molecule type" value="Genomic_DNA"/>
</dbReference>
<evidence type="ECO:0000256" key="5">
    <source>
        <dbReference type="ARBA" id="ARBA00022777"/>
    </source>
</evidence>
<dbReference type="InterPro" id="IPR052162">
    <property type="entry name" value="Sensor_kinase/Photoreceptor"/>
</dbReference>
<dbReference type="InterPro" id="IPR029016">
    <property type="entry name" value="GAF-like_dom_sf"/>
</dbReference>
<comment type="catalytic activity">
    <reaction evidence="1">
        <text>ATP + protein L-histidine = ADP + protein N-phospho-L-histidine.</text>
        <dbReference type="EC" id="2.7.13.3"/>
    </reaction>
</comment>
<dbReference type="InterPro" id="IPR036097">
    <property type="entry name" value="HisK_dim/P_sf"/>
</dbReference>
<dbReference type="Gene3D" id="1.10.287.130">
    <property type="match status" value="1"/>
</dbReference>
<keyword evidence="12" id="KW-1185">Reference proteome</keyword>
<dbReference type="SMART" id="SM00086">
    <property type="entry name" value="PAC"/>
    <property type="match status" value="5"/>
</dbReference>
<dbReference type="PANTHER" id="PTHR43304:SF1">
    <property type="entry name" value="PAC DOMAIN-CONTAINING PROTEIN"/>
    <property type="match status" value="1"/>
</dbReference>
<dbReference type="CDD" id="cd16919">
    <property type="entry name" value="HATPase_CckA-like"/>
    <property type="match status" value="1"/>
</dbReference>
<gene>
    <name evidence="11" type="ORF">A8V01_01705</name>
</gene>
<dbReference type="Pfam" id="PF01590">
    <property type="entry name" value="GAF"/>
    <property type="match status" value="1"/>
</dbReference>
<dbReference type="InterPro" id="IPR004358">
    <property type="entry name" value="Sig_transdc_His_kin-like_C"/>
</dbReference>
<dbReference type="NCBIfam" id="TIGR00229">
    <property type="entry name" value="sensory_box"/>
    <property type="match status" value="3"/>
</dbReference>
<feature type="domain" description="PAS" evidence="9">
    <location>
        <begin position="339"/>
        <end position="412"/>
    </location>
</feature>
<dbReference type="InterPro" id="IPR000700">
    <property type="entry name" value="PAS-assoc_C"/>
</dbReference>
<dbReference type="InterPro" id="IPR013655">
    <property type="entry name" value="PAS_fold_3"/>
</dbReference>
<dbReference type="PRINTS" id="PR00344">
    <property type="entry name" value="BCTRLSENSOR"/>
</dbReference>
<dbReference type="SUPFAM" id="SSF55785">
    <property type="entry name" value="PYP-like sensor domain (PAS domain)"/>
    <property type="match status" value="5"/>
</dbReference>
<feature type="domain" description="PAS" evidence="9">
    <location>
        <begin position="594"/>
        <end position="664"/>
    </location>
</feature>
<sequence length="1214" mass="133848">MGRIGADGDGFMGLEGDLARRIATFDWASTPIGPIDGWPISLRHTVAMMLPSPVPLVLLWGREGVMIYNDAYAEFAGGRDSRLLGSNVLDGWEEVAEFNANVMQVGLAGGTLRYRDHMLTLSRHGRPEQVWLNLDYSPVPGDDGKPAGVIAVVFEITEAHHARQALQESETKLRFLDDLGRAIADCRGAADILAITTRMTAQHLGVSNCAYADMDADEDGFTIRGNWHADPAPSILGHYHLADFGALAVQELHAGRPLIINDNAIEIAPEEARTFQDIGIAATICMPLVKQGRLIALMAIHDATPHRWTAYELGIIREVTERSWAHIQRVGAEGLLREREAYNRQILDGAIDYGIVATDLDGRITLWNAGATTMLGWTEEEMLGRPIDVFFTSEDRAAGRPAIKRQEAMETGRAHDARWHLRKTGERLWGLSEMTPLRNGDGEAIGFVKLMRDRTFEHDTQEALRLSAEQLSRAQVAGGVGLFSVDIAANTITGTDEFCRLFGVPQDGTMSPEDFEEIIVSEDRHLSSNHARRNSGAAALDVEYRIRRPDTGEERVIARKSEFEFDTAGNPVRMIGAVRDVTERKRTQSALEKSEAQFSALAQNMPTQVWTARADGALDWSNDRAYAYSGEPYGSLNGEGWARIVHPDDRASALERWEQARASGQVYDTEFRLRDCEGIYRWHLCRAMPLTDAHGAITAWIGTNTEIEAQKRAEAAYAQDRDRLWTISRDLMLVCDFQGSITAVNPSAERLLGWHEGEMLGRRVASFVHPDDIDATVAEISKLSTGKRTVAFENRYRTREGDYRLLAWTAVPDDRRIHAIGRDITEQRAIEEALRQSQKMEAVGQLTGGIAHDFNNLLQGITGSLDMMHNRLTQGRTQDLERWLGGARTSAERAAALTHRLLAFSRRQPLDPRPVRTNPLIASMEDMMRRTLGEHIELRFMLAGGLWLTRCDPNQLESAILNLVINARDAMPQGGKLTIETSNAHLDDRFAARERDVKPGEYVCIAISDTGVGMSRETVTRAFEPFFTTKPIGQGTGLGLSMIYGFARQSEGYARIYSEEGAGTTIKLYLPRHVGAEAGIDSAAAALPLPTALDGEVVLVVEDEPVVRGLILEVLDDLGYHAIEAADGPSGLAILQSDQHIDLLVTDIGLPGLNGRQVADGGRACRPGLKVLFMTGYAENAAVASGFLEPGMAMITKPFAMDVLASRIREIIET</sequence>
<evidence type="ECO:0000256" key="4">
    <source>
        <dbReference type="ARBA" id="ARBA00022679"/>
    </source>
</evidence>
<dbReference type="InterPro" id="IPR011006">
    <property type="entry name" value="CheY-like_superfamily"/>
</dbReference>
<dbReference type="PROSITE" id="PS50110">
    <property type="entry name" value="RESPONSE_REGULATORY"/>
    <property type="match status" value="1"/>
</dbReference>
<comment type="caution">
    <text evidence="11">The sequence shown here is derived from an EMBL/GenBank/DDBJ whole genome shotgun (WGS) entry which is preliminary data.</text>
</comment>
<evidence type="ECO:0000259" key="7">
    <source>
        <dbReference type="PROSITE" id="PS50109"/>
    </source>
</evidence>
<evidence type="ECO:0000256" key="3">
    <source>
        <dbReference type="ARBA" id="ARBA00022553"/>
    </source>
</evidence>
<dbReference type="Pfam" id="PF02518">
    <property type="entry name" value="HATPase_c"/>
    <property type="match status" value="1"/>
</dbReference>
<dbReference type="EC" id="2.7.13.3" evidence="2"/>
<dbReference type="Gene3D" id="3.30.565.10">
    <property type="entry name" value="Histidine kinase-like ATPase, C-terminal domain"/>
    <property type="match status" value="1"/>
</dbReference>
<dbReference type="SMART" id="SM00448">
    <property type="entry name" value="REC"/>
    <property type="match status" value="1"/>
</dbReference>
<dbReference type="Gene3D" id="3.30.450.20">
    <property type="entry name" value="PAS domain"/>
    <property type="match status" value="5"/>
</dbReference>
<evidence type="ECO:0000313" key="12">
    <source>
        <dbReference type="Proteomes" id="UP000236327"/>
    </source>
</evidence>
<dbReference type="CDD" id="cd18161">
    <property type="entry name" value="REC_hyHK_blue-like"/>
    <property type="match status" value="1"/>
</dbReference>
<reference evidence="11 12" key="1">
    <citation type="submission" date="2016-05" db="EMBL/GenBank/DDBJ databases">
        <title>Complete genome sequence of Novosphingobium guangzhouense SA925(T).</title>
        <authorList>
            <person name="Sha S."/>
        </authorList>
    </citation>
    <scope>NUCLEOTIDE SEQUENCE [LARGE SCALE GENOMIC DNA]</scope>
    <source>
        <strain evidence="11 12">SA925</strain>
    </source>
</reference>
<evidence type="ECO:0000256" key="2">
    <source>
        <dbReference type="ARBA" id="ARBA00012438"/>
    </source>
</evidence>
<dbReference type="Pfam" id="PF00989">
    <property type="entry name" value="PAS"/>
    <property type="match status" value="1"/>
</dbReference>
<dbReference type="Pfam" id="PF00072">
    <property type="entry name" value="Response_reg"/>
    <property type="match status" value="1"/>
</dbReference>
<evidence type="ECO:0000256" key="1">
    <source>
        <dbReference type="ARBA" id="ARBA00000085"/>
    </source>
</evidence>
<dbReference type="SUPFAM" id="SSF52172">
    <property type="entry name" value="CheY-like"/>
    <property type="match status" value="1"/>
</dbReference>
<keyword evidence="4" id="KW-0808">Transferase</keyword>
<dbReference type="FunFam" id="3.30.450.20:FF:000099">
    <property type="entry name" value="Sensory box sensor histidine kinase"/>
    <property type="match status" value="1"/>
</dbReference>
<dbReference type="GO" id="GO:0006355">
    <property type="term" value="P:regulation of DNA-templated transcription"/>
    <property type="evidence" value="ECO:0007669"/>
    <property type="project" value="InterPro"/>
</dbReference>